<evidence type="ECO:0000256" key="1">
    <source>
        <dbReference type="ARBA" id="ARBA00004442"/>
    </source>
</evidence>
<evidence type="ECO:0000259" key="6">
    <source>
        <dbReference type="PROSITE" id="PS51123"/>
    </source>
</evidence>
<dbReference type="InterPro" id="IPR047589">
    <property type="entry name" value="DUF11_rpt"/>
</dbReference>
<accession>A0ABY1WHY3</accession>
<dbReference type="InterPro" id="IPR036737">
    <property type="entry name" value="OmpA-like_sf"/>
</dbReference>
<comment type="caution">
    <text evidence="7">The sequence shown here is derived from an EMBL/GenBank/DDBJ whole genome shotgun (WGS) entry which is preliminary data.</text>
</comment>
<dbReference type="Proteomes" id="UP000293089">
    <property type="component" value="Unassembled WGS sequence"/>
</dbReference>
<reference evidence="7 8" key="1">
    <citation type="submission" date="2019-02" db="EMBL/GenBank/DDBJ databases">
        <title>WGS of Pseudoxanthomonas species novum from clinical isolates.</title>
        <authorList>
            <person name="Bernier A.-M."/>
            <person name="Bernard K."/>
            <person name="Vachon A."/>
        </authorList>
    </citation>
    <scope>NUCLEOTIDE SEQUENCE [LARGE SCALE GENOMIC DNA]</scope>
    <source>
        <strain evidence="8">NML 170316</strain>
    </source>
</reference>
<evidence type="ECO:0000313" key="7">
    <source>
        <dbReference type="EMBL" id="TAA22266.1"/>
    </source>
</evidence>
<dbReference type="SUPFAM" id="SSF103088">
    <property type="entry name" value="OmpA-like"/>
    <property type="match status" value="2"/>
</dbReference>
<evidence type="ECO:0000256" key="5">
    <source>
        <dbReference type="SAM" id="MobiDB-lite"/>
    </source>
</evidence>
<dbReference type="InterPro" id="IPR050330">
    <property type="entry name" value="Bact_OuterMem_StrucFunc"/>
</dbReference>
<dbReference type="Gene3D" id="2.60.40.3440">
    <property type="match status" value="1"/>
</dbReference>
<dbReference type="PANTHER" id="PTHR30329:SF21">
    <property type="entry name" value="LIPOPROTEIN YIAD-RELATED"/>
    <property type="match status" value="1"/>
</dbReference>
<dbReference type="PROSITE" id="PS51123">
    <property type="entry name" value="OMPA_2"/>
    <property type="match status" value="1"/>
</dbReference>
<dbReference type="PRINTS" id="PR01021">
    <property type="entry name" value="OMPADOMAIN"/>
</dbReference>
<dbReference type="SMART" id="SM00710">
    <property type="entry name" value="PbH1"/>
    <property type="match status" value="5"/>
</dbReference>
<keyword evidence="2 4" id="KW-0472">Membrane</keyword>
<gene>
    <name evidence="7" type="ORF">EA658_01330</name>
</gene>
<dbReference type="NCBIfam" id="TIGR01451">
    <property type="entry name" value="B_ant_repeat"/>
    <property type="match status" value="2"/>
</dbReference>
<sequence length="1949" mass="193217">MKFVTQVTFISGVVRKACASYHFNATCLAVFCGARRTSRSLAVIGEARKAALAVGGPALPCVFETGGSSVAVTSIRGAQKVLRALSSFALLIGLAAALPAAAQSSVTNTVTVTNPSGVTCTAGGSCEVSATDSDTVVTPQLNLAKSHSGNFRQGQNGVYTLTPSNTGTAPTSGAISVVDTLPSGLTYVSATGAGWACSSTAPTVTCTSTDAIANGASGNPITLTVAVASGTTGSVTNTARVSGGGDATCPASGATQSRCTPSDATAIDPPIDAVNDPFGTVVSGTSTASVLGNDTFNGAAATTATVALTPGTAPSPAAGSITMNADGTITVASGTTPGSYSYPYTICQTGQSNNCDTATATLTVAAPSIDAVNDTASTPATTPVTTAVLSNDTHVGGTINPGSVTVTTPSPNGSTTVNATTGAITFTPNAGFSGTTTYQYQVCLASPNQAVCDIATVTVNVGSAIDAVDDNFSAVPINGGSGGSTATVIGNDTANGAAASLGASGSTVLTPGASPSAGLSMNAANGVISVAAGTPAGTYAYPYTLCLAAPNGSTCDTATATLVVVAPSVDAIDDTASTAAITPVTTSVLSNDTHVGGTINPGTVSVTTPSLNGSTAVNTTTGAITFTPNPGFTGTTTYQYRVCLASPNQAVCDTATVTVNVGSAIDAVDDATETLTSAGGTPPTPVTSNDTVNGASAVLGTGGNASITGSTLSSTPTSGGIMLDPATGRITVAPGTTPGTYTLTYTLCTNPATTPATCDTAVKVIVVQAGIDAVDDASQTLTSAGGTTTTPVTSNDTVNNAPAVLGGNATITGSTLSSTPAAGGITLDPATGRVTVAQGTTPGSYTLTYTLCINPPTTPATCDTAVKVIVVQASIDAVDDATEPLTSAGGTTATSVSSNDTVNAVPAVLGTGGNATITGSTLSSTPAAGGITLNPATGRVTVAPGTTPGRYTLTYTLCTNPATTPATCDTAVKVIVVQAGIDAVDDAAETLTSAGGTTATPVTSNDTVNNAPAVLGTGGNATITGSTLSGTPAAGGITLDPATGRVTVAQGTTPGSYTLTYTLCINPPTTPATCDTATKVIVVQAAVDAVDDTMPAIGSGSGGTTPSVLVNDTLAGQPVSLNTVTLTPGASPQAGLTMNADGTITVAPGTPAATYAYPYTICAKNNANNCDSAVATVVVAPPIVANDDRFPAINEAGTTTTVLSNDTLGGQPVSTSTVSLTPGTSPNAGIAMNADGTITVSRGTPAGSYGYPYTICERAHPTNCDPAVATVVVTVTPIVPVDDHPPTVDSSAGATLPSVLGNDTVGGSGATMTNVVLTPGTSPQPGLVMRADGTITVAAGTPAATYAYPYTICEAANPSNCGSAIATVIVASSYDVRLTKTVAVTTAVVGDLVRYTLTVRNVGDGNFVGGAITDTPPPGFTYVAGSLVAGDDDRSATVSGQSPIRIAGVDVAAGQSATFVYLMRVGAGVRQGTQVNQAQAVTAAGAPVSNVATASLTISSDPLVDESLLVGTVFDDRDGDGWQDSAAITGLRVQGGFDPSAYVPNSTLMDAGQGWQPQADASAPLLHGIAVGKLSARQSEADPAEAHQVVIRQVLSAPRFSDDFVLTTDQGVTVRMDAAGRTRVDTSGQAAKGLTAAAPTVERRLSQGEQGYVVDYVIRNSGIDERGIPGVRIASVEGLVMETDQFGRYHLEGVDGGQWSRGRNFILKVDPTTLPSGAQFTTANPLVRRITPGMPVRFDFGVKLPQGLIEGGARTVELELGQVLFEADSAQLKPQYLPVVEKMAGRIEAYHGGEVVIAADGESAALAFDRANAVKAALVPRLTAATAAATRVSLRSEASDPDTMIAGLDGRGPLLGSVLFDTGKATIKPQADALLDGVARYLEQRGGGVVALVGHADRRGDAARNVELGLRRAKAVYQALAQRLRPEVRAKVTVQSSDDPTAPAGVAGQ</sequence>
<comment type="subcellular location">
    <subcellularLocation>
        <location evidence="1">Cell outer membrane</location>
    </subcellularLocation>
</comment>
<dbReference type="CDD" id="cd07185">
    <property type="entry name" value="OmpA_C-like"/>
    <property type="match status" value="1"/>
</dbReference>
<name>A0ABY1WHY3_9GAMM</name>
<feature type="domain" description="OmpA-like" evidence="6">
    <location>
        <begin position="1847"/>
        <end position="1949"/>
    </location>
</feature>
<organism evidence="7 8">
    <name type="scientific">Pseudoxanthomonas winnipegensis</name>
    <dbReference type="NCBI Taxonomy" id="2480810"/>
    <lineage>
        <taxon>Bacteria</taxon>
        <taxon>Pseudomonadati</taxon>
        <taxon>Pseudomonadota</taxon>
        <taxon>Gammaproteobacteria</taxon>
        <taxon>Lysobacterales</taxon>
        <taxon>Lysobacteraceae</taxon>
        <taxon>Pseudoxanthomonas</taxon>
    </lineage>
</organism>
<dbReference type="EMBL" id="SHME01000001">
    <property type="protein sequence ID" value="TAA22266.1"/>
    <property type="molecule type" value="Genomic_DNA"/>
</dbReference>
<dbReference type="InterPro" id="IPR006664">
    <property type="entry name" value="OMP_bac"/>
</dbReference>
<keyword evidence="3" id="KW-0998">Cell outer membrane</keyword>
<protein>
    <submittedName>
        <fullName evidence="7">DUF11 domain-containing protein</fullName>
    </submittedName>
</protein>
<dbReference type="InterPro" id="IPR001434">
    <property type="entry name" value="OmcB-like_DUF11"/>
</dbReference>
<dbReference type="Pfam" id="PF01345">
    <property type="entry name" value="DUF11"/>
    <property type="match status" value="2"/>
</dbReference>
<evidence type="ECO:0000313" key="8">
    <source>
        <dbReference type="Proteomes" id="UP000293089"/>
    </source>
</evidence>
<evidence type="ECO:0000256" key="4">
    <source>
        <dbReference type="PROSITE-ProRule" id="PRU00473"/>
    </source>
</evidence>
<evidence type="ECO:0000256" key="2">
    <source>
        <dbReference type="ARBA" id="ARBA00023136"/>
    </source>
</evidence>
<proteinExistence type="predicted"/>
<dbReference type="InterPro" id="IPR006626">
    <property type="entry name" value="PbH1"/>
</dbReference>
<dbReference type="Gene3D" id="3.30.1330.60">
    <property type="entry name" value="OmpA-like domain"/>
    <property type="match status" value="1"/>
</dbReference>
<feature type="region of interest" description="Disordered" evidence="5">
    <location>
        <begin position="1205"/>
        <end position="1224"/>
    </location>
</feature>
<evidence type="ECO:0000256" key="3">
    <source>
        <dbReference type="ARBA" id="ARBA00023237"/>
    </source>
</evidence>
<dbReference type="PANTHER" id="PTHR30329">
    <property type="entry name" value="STATOR ELEMENT OF FLAGELLAR MOTOR COMPLEX"/>
    <property type="match status" value="1"/>
</dbReference>
<dbReference type="Pfam" id="PF00691">
    <property type="entry name" value="OmpA"/>
    <property type="match status" value="1"/>
</dbReference>
<dbReference type="Pfam" id="PF17963">
    <property type="entry name" value="Big_9"/>
    <property type="match status" value="2"/>
</dbReference>
<keyword evidence="8" id="KW-1185">Reference proteome</keyword>
<dbReference type="InterPro" id="IPR006665">
    <property type="entry name" value="OmpA-like"/>
</dbReference>